<dbReference type="PANTHER" id="PTHR30087">
    <property type="entry name" value="INNER MEMBRANE PROTEIN"/>
    <property type="match status" value="1"/>
</dbReference>
<organism evidence="1 2">
    <name type="scientific">Niallia oryzisoli</name>
    <dbReference type="NCBI Taxonomy" id="1737571"/>
    <lineage>
        <taxon>Bacteria</taxon>
        <taxon>Bacillati</taxon>
        <taxon>Bacillota</taxon>
        <taxon>Bacilli</taxon>
        <taxon>Bacillales</taxon>
        <taxon>Bacillaceae</taxon>
        <taxon>Niallia</taxon>
    </lineage>
</organism>
<accession>A0ABZ2C8X4</accession>
<name>A0ABZ2C8X4_9BACI</name>
<dbReference type="Proteomes" id="UP001357223">
    <property type="component" value="Chromosome"/>
</dbReference>
<dbReference type="RefSeq" id="WP_338447784.1">
    <property type="nucleotide sequence ID" value="NZ_CP137640.1"/>
</dbReference>
<dbReference type="Pfam" id="PF04463">
    <property type="entry name" value="2-thiour_desulf"/>
    <property type="match status" value="1"/>
</dbReference>
<proteinExistence type="predicted"/>
<sequence length="155" mass="16501">MILVSACFAGFDVKYNGSNNVNLKIKKLFDEQKAIPVCPEVLGGLSIPREPAEIVGGDGNDVLDGTAKVVTNSGKDVTAQFLKGAYDTLKIAKEADASIVVLKERSPSCGSTMIYSGKFNGTKIKGNGVTAALLKRNGIKVISEENFLDFLDEID</sequence>
<gene>
    <name evidence="1" type="ORF">R4Z09_16185</name>
</gene>
<dbReference type="PANTHER" id="PTHR30087:SF1">
    <property type="entry name" value="HYPOTHETICAL CYTOSOLIC PROTEIN"/>
    <property type="match status" value="1"/>
</dbReference>
<reference evidence="1 2" key="1">
    <citation type="submission" date="2023-10" db="EMBL/GenBank/DDBJ databases">
        <title>Niallia locisalis sp.nov. isolated from a salt pond sample.</title>
        <authorList>
            <person name="Li X.-J."/>
            <person name="Dong L."/>
        </authorList>
    </citation>
    <scope>NUCLEOTIDE SEQUENCE [LARGE SCALE GENOMIC DNA]</scope>
    <source>
        <strain evidence="1 2">DSM 29761</strain>
    </source>
</reference>
<evidence type="ECO:0000313" key="1">
    <source>
        <dbReference type="EMBL" id="WVX78850.1"/>
    </source>
</evidence>
<protein>
    <submittedName>
        <fullName evidence="1">DUF523 domain-containing protein</fullName>
    </submittedName>
</protein>
<keyword evidence="2" id="KW-1185">Reference proteome</keyword>
<evidence type="ECO:0000313" key="2">
    <source>
        <dbReference type="Proteomes" id="UP001357223"/>
    </source>
</evidence>
<dbReference type="InterPro" id="IPR007553">
    <property type="entry name" value="2-thiour_desulf"/>
</dbReference>
<dbReference type="EMBL" id="CP137640">
    <property type="protein sequence ID" value="WVX78850.1"/>
    <property type="molecule type" value="Genomic_DNA"/>
</dbReference>